<dbReference type="PANTHER" id="PTHR43066">
    <property type="entry name" value="RHOMBOID-RELATED PROTEIN"/>
    <property type="match status" value="1"/>
</dbReference>
<comment type="subcellular location">
    <subcellularLocation>
        <location evidence="1">Membrane</location>
        <topology evidence="1">Multi-pass membrane protein</topology>
    </subcellularLocation>
</comment>
<feature type="transmembrane region" description="Helical" evidence="5">
    <location>
        <begin position="31"/>
        <end position="49"/>
    </location>
</feature>
<protein>
    <submittedName>
        <fullName evidence="7">Rhomboid family protein</fullName>
    </submittedName>
</protein>
<feature type="transmembrane region" description="Helical" evidence="5">
    <location>
        <begin position="119"/>
        <end position="140"/>
    </location>
</feature>
<dbReference type="EMBL" id="APND01000001">
    <property type="protein sequence ID" value="MES1928751.1"/>
    <property type="molecule type" value="Genomic_DNA"/>
</dbReference>
<gene>
    <name evidence="7" type="ORF">SADO_05810</name>
</gene>
<evidence type="ECO:0000256" key="1">
    <source>
        <dbReference type="ARBA" id="ARBA00004141"/>
    </source>
</evidence>
<evidence type="ECO:0000313" key="7">
    <source>
        <dbReference type="EMBL" id="MES1928751.1"/>
    </source>
</evidence>
<evidence type="ECO:0000256" key="3">
    <source>
        <dbReference type="ARBA" id="ARBA00022989"/>
    </source>
</evidence>
<dbReference type="PANTHER" id="PTHR43066:SF11">
    <property type="entry name" value="PEPTIDASE S54 RHOMBOID DOMAIN-CONTAINING PROTEIN"/>
    <property type="match status" value="1"/>
</dbReference>
<evidence type="ECO:0000313" key="8">
    <source>
        <dbReference type="Proteomes" id="UP001460888"/>
    </source>
</evidence>
<dbReference type="SUPFAM" id="SSF144091">
    <property type="entry name" value="Rhomboid-like"/>
    <property type="match status" value="1"/>
</dbReference>
<dbReference type="InterPro" id="IPR022764">
    <property type="entry name" value="Peptidase_S54_rhomboid_dom"/>
</dbReference>
<evidence type="ECO:0000259" key="6">
    <source>
        <dbReference type="Pfam" id="PF01694"/>
    </source>
</evidence>
<dbReference type="Proteomes" id="UP001460888">
    <property type="component" value="Unassembled WGS sequence"/>
</dbReference>
<keyword evidence="8" id="KW-1185">Reference proteome</keyword>
<accession>A0ABV2AYM4</accession>
<organism evidence="7 8">
    <name type="scientific">Salinisphaera dokdonensis CL-ES53</name>
    <dbReference type="NCBI Taxonomy" id="1304272"/>
    <lineage>
        <taxon>Bacteria</taxon>
        <taxon>Pseudomonadati</taxon>
        <taxon>Pseudomonadota</taxon>
        <taxon>Gammaproteobacteria</taxon>
        <taxon>Salinisphaerales</taxon>
        <taxon>Salinisphaeraceae</taxon>
        <taxon>Salinisphaera</taxon>
    </lineage>
</organism>
<dbReference type="Gene3D" id="1.20.1540.10">
    <property type="entry name" value="Rhomboid-like"/>
    <property type="match status" value="1"/>
</dbReference>
<feature type="transmembrane region" description="Helical" evidence="5">
    <location>
        <begin position="83"/>
        <end position="107"/>
    </location>
</feature>
<feature type="domain" description="Peptidase S54 rhomboid" evidence="6">
    <location>
        <begin position="79"/>
        <end position="224"/>
    </location>
</feature>
<evidence type="ECO:0000256" key="2">
    <source>
        <dbReference type="ARBA" id="ARBA00022692"/>
    </source>
</evidence>
<evidence type="ECO:0000256" key="4">
    <source>
        <dbReference type="ARBA" id="ARBA00023136"/>
    </source>
</evidence>
<dbReference type="Pfam" id="PF01694">
    <property type="entry name" value="Rhomboid"/>
    <property type="match status" value="1"/>
</dbReference>
<evidence type="ECO:0000256" key="5">
    <source>
        <dbReference type="SAM" id="Phobius"/>
    </source>
</evidence>
<feature type="transmembrane region" description="Helical" evidence="5">
    <location>
        <begin position="146"/>
        <end position="167"/>
    </location>
</feature>
<proteinExistence type="predicted"/>
<keyword evidence="4 5" id="KW-0472">Membrane</keyword>
<dbReference type="SMART" id="SM01160">
    <property type="entry name" value="DUF1751"/>
    <property type="match status" value="1"/>
</dbReference>
<dbReference type="InterPro" id="IPR035952">
    <property type="entry name" value="Rhomboid-like_sf"/>
</dbReference>
<sequence>MRYAWRRFIPFFELALPMRQDPFAVSNVPPMIKWLLIANGLGFLFLLYAQEPAMQYFALWPFGDYPVRTSAGTGSVGFEVWQLLSYGFLHGSFGHLFFNMFGLWMFGRVIEQVWGGQRFLLFYLVCVVGAGVTQVFTLALLSPGEVVPTVGASGGLFGVLLAFGMMFPNARVMLLIPPIPMTAKWLVIGYGALELFFGVTGTQAGVAHFAHLGGMAFGFGLIMYWRKKGDGSGPVV</sequence>
<keyword evidence="2 5" id="KW-0812">Transmembrane</keyword>
<reference evidence="7 8" key="1">
    <citation type="submission" date="2013-03" db="EMBL/GenBank/DDBJ databases">
        <title>Salinisphaera dokdonensis CL-ES53 Genome Sequencing.</title>
        <authorList>
            <person name="Li C."/>
            <person name="Lai Q."/>
            <person name="Shao Z."/>
        </authorList>
    </citation>
    <scope>NUCLEOTIDE SEQUENCE [LARGE SCALE GENOMIC DNA]</scope>
    <source>
        <strain evidence="7 8">CL-ES53</strain>
    </source>
</reference>
<feature type="transmembrane region" description="Helical" evidence="5">
    <location>
        <begin position="174"/>
        <end position="193"/>
    </location>
</feature>
<comment type="caution">
    <text evidence="7">The sequence shown here is derived from an EMBL/GenBank/DDBJ whole genome shotgun (WGS) entry which is preliminary data.</text>
</comment>
<name>A0ABV2AYM4_9GAMM</name>
<feature type="transmembrane region" description="Helical" evidence="5">
    <location>
        <begin position="205"/>
        <end position="225"/>
    </location>
</feature>
<keyword evidence="3 5" id="KW-1133">Transmembrane helix</keyword>